<feature type="domain" description="ZSWIM3 N-terminal" evidence="2">
    <location>
        <begin position="27"/>
        <end position="137"/>
    </location>
</feature>
<dbReference type="InterPro" id="IPR048325">
    <property type="entry name" value="ZSWIM3_N"/>
</dbReference>
<keyword evidence="1" id="KW-0812">Transmembrane</keyword>
<dbReference type="Proteomes" id="UP001652625">
    <property type="component" value="Chromosome 02"/>
</dbReference>
<name>A0ABM4BAY4_HYDVU</name>
<evidence type="ECO:0000256" key="1">
    <source>
        <dbReference type="SAM" id="Phobius"/>
    </source>
</evidence>
<dbReference type="PANTHER" id="PTHR31569">
    <property type="entry name" value="SWIM-TYPE DOMAIN-CONTAINING PROTEIN"/>
    <property type="match status" value="1"/>
</dbReference>
<keyword evidence="1" id="KW-0472">Membrane</keyword>
<evidence type="ECO:0000313" key="4">
    <source>
        <dbReference type="RefSeq" id="XP_065646075.1"/>
    </source>
</evidence>
<dbReference type="RefSeq" id="XP_065646075.1">
    <property type="nucleotide sequence ID" value="XM_065790003.1"/>
</dbReference>
<protein>
    <submittedName>
        <fullName evidence="4">Uncharacterized protein LOC136076672 isoform X2</fullName>
    </submittedName>
</protein>
<reference evidence="4" key="2">
    <citation type="submission" date="2025-08" db="UniProtKB">
        <authorList>
            <consortium name="RefSeq"/>
        </authorList>
    </citation>
    <scope>IDENTIFICATION</scope>
</reference>
<dbReference type="InterPro" id="IPR052579">
    <property type="entry name" value="Zinc_finger_SWIM"/>
</dbReference>
<evidence type="ECO:0000313" key="3">
    <source>
        <dbReference type="Proteomes" id="UP001652625"/>
    </source>
</evidence>
<feature type="transmembrane region" description="Helical" evidence="1">
    <location>
        <begin position="264"/>
        <end position="289"/>
    </location>
</feature>
<dbReference type="PANTHER" id="PTHR31569:SF4">
    <property type="entry name" value="SWIM-TYPE DOMAIN-CONTAINING PROTEIN"/>
    <property type="match status" value="1"/>
</dbReference>
<dbReference type="Pfam" id="PF21599">
    <property type="entry name" value="ZSWIM3_N"/>
    <property type="match status" value="1"/>
</dbReference>
<keyword evidence="1" id="KW-1133">Transmembrane helix</keyword>
<accession>A0ABM4BAY4</accession>
<sequence>MQNWFCCFNFKFKNVFNITGESMAFSCSDSFASFAVLKEAIRKYEDTSFIKLWVRDARTIEAARKSIPKKAALMAADIKYYFIKYCCIHGGQKLKYCGKGKRKTSTFKKDCPFYLNFKASEDGQFLVLHTMNNTHNHEVSEILYKHLPNQRKLPDYAIEKAKELMHLKPNKKLLQKELIKSTGKIITLRDLLNIAASSNKVENRNDITTFVTTLKDKYNANVEVLLDSDNNLKGIFFKTILCTVRTIHIQSSFVLMQHINCYKFVCLFILYFVKIVVVSVFLYTLMIWLTHP</sequence>
<dbReference type="GeneID" id="136076672"/>
<keyword evidence="3" id="KW-1185">Reference proteome</keyword>
<proteinExistence type="predicted"/>
<reference evidence="3" key="1">
    <citation type="submission" date="2025-05" db="UniProtKB">
        <authorList>
            <consortium name="RefSeq"/>
        </authorList>
    </citation>
    <scope>NUCLEOTIDE SEQUENCE [LARGE SCALE GENOMIC DNA]</scope>
</reference>
<organism evidence="3 4">
    <name type="scientific">Hydra vulgaris</name>
    <name type="common">Hydra</name>
    <name type="synonym">Hydra attenuata</name>
    <dbReference type="NCBI Taxonomy" id="6087"/>
    <lineage>
        <taxon>Eukaryota</taxon>
        <taxon>Metazoa</taxon>
        <taxon>Cnidaria</taxon>
        <taxon>Hydrozoa</taxon>
        <taxon>Hydroidolina</taxon>
        <taxon>Anthoathecata</taxon>
        <taxon>Aplanulata</taxon>
        <taxon>Hydridae</taxon>
        <taxon>Hydra</taxon>
    </lineage>
</organism>
<gene>
    <name evidence="4" type="primary">LOC136076672</name>
</gene>
<evidence type="ECO:0000259" key="2">
    <source>
        <dbReference type="Pfam" id="PF21599"/>
    </source>
</evidence>